<dbReference type="AlphaFoldDB" id="A0A0P1H0U4"/>
<proteinExistence type="inferred from homology"/>
<evidence type="ECO:0000256" key="9">
    <source>
        <dbReference type="SAM" id="Phobius"/>
    </source>
</evidence>
<evidence type="ECO:0000256" key="3">
    <source>
        <dbReference type="ARBA" id="ARBA00022448"/>
    </source>
</evidence>
<dbReference type="RefSeq" id="WP_058291395.1">
    <property type="nucleotide sequence ID" value="NZ_CYSD01000042.1"/>
</dbReference>
<evidence type="ECO:0000256" key="1">
    <source>
        <dbReference type="ARBA" id="ARBA00004651"/>
    </source>
</evidence>
<dbReference type="Pfam" id="PF07690">
    <property type="entry name" value="MFS_1"/>
    <property type="match status" value="1"/>
</dbReference>
<dbReference type="SUPFAM" id="SSF103473">
    <property type="entry name" value="MFS general substrate transporter"/>
    <property type="match status" value="1"/>
</dbReference>
<dbReference type="InterPro" id="IPR020846">
    <property type="entry name" value="MFS_dom"/>
</dbReference>
<evidence type="ECO:0000313" key="12">
    <source>
        <dbReference type="Proteomes" id="UP000052022"/>
    </source>
</evidence>
<feature type="transmembrane region" description="Helical" evidence="9">
    <location>
        <begin position="36"/>
        <end position="55"/>
    </location>
</feature>
<feature type="transmembrane region" description="Helical" evidence="9">
    <location>
        <begin position="210"/>
        <end position="233"/>
    </location>
</feature>
<feature type="transmembrane region" description="Helical" evidence="9">
    <location>
        <begin position="360"/>
        <end position="379"/>
    </location>
</feature>
<accession>A0A0P1H0U4</accession>
<keyword evidence="12" id="KW-1185">Reference proteome</keyword>
<evidence type="ECO:0000256" key="7">
    <source>
        <dbReference type="ARBA" id="ARBA00022989"/>
    </source>
</evidence>
<dbReference type="Gene3D" id="1.20.1250.20">
    <property type="entry name" value="MFS general substrate transporter like domains"/>
    <property type="match status" value="2"/>
</dbReference>
<dbReference type="PANTHER" id="PTHR23535">
    <property type="entry name" value="SUGAR EFFLUX TRANSPORTER A-RELATED"/>
    <property type="match status" value="1"/>
</dbReference>
<feature type="transmembrane region" description="Helical" evidence="9">
    <location>
        <begin position="331"/>
        <end position="354"/>
    </location>
</feature>
<dbReference type="EMBL" id="CYSD01000042">
    <property type="protein sequence ID" value="CUH81427.1"/>
    <property type="molecule type" value="Genomic_DNA"/>
</dbReference>
<keyword evidence="3" id="KW-0813">Transport</keyword>
<feature type="transmembrane region" description="Helical" evidence="9">
    <location>
        <begin position="134"/>
        <end position="155"/>
    </location>
</feature>
<feature type="transmembrane region" description="Helical" evidence="9">
    <location>
        <begin position="297"/>
        <end position="319"/>
    </location>
</feature>
<feature type="transmembrane region" description="Helical" evidence="9">
    <location>
        <begin position="245"/>
        <end position="266"/>
    </location>
</feature>
<dbReference type="InterPro" id="IPR036259">
    <property type="entry name" value="MFS_trans_sf"/>
</dbReference>
<feature type="transmembrane region" description="Helical" evidence="9">
    <location>
        <begin position="161"/>
        <end position="182"/>
    </location>
</feature>
<protein>
    <submittedName>
        <fullName evidence="11">Sugar efflux transporter B</fullName>
    </submittedName>
</protein>
<dbReference type="GO" id="GO:0022857">
    <property type="term" value="F:transmembrane transporter activity"/>
    <property type="evidence" value="ECO:0007669"/>
    <property type="project" value="InterPro"/>
</dbReference>
<feature type="transmembrane region" description="Helical" evidence="9">
    <location>
        <begin position="273"/>
        <end position="291"/>
    </location>
</feature>
<dbReference type="GO" id="GO:0005886">
    <property type="term" value="C:plasma membrane"/>
    <property type="evidence" value="ECO:0007669"/>
    <property type="project" value="UniProtKB-SubCell"/>
</dbReference>
<name>A0A0P1H0U4_9RHOB</name>
<gene>
    <name evidence="11" type="primary">setB</name>
    <name evidence="11" type="ORF">TRM7557_03419</name>
</gene>
<dbReference type="InterPro" id="IPR011701">
    <property type="entry name" value="MFS"/>
</dbReference>
<keyword evidence="7 9" id="KW-1133">Transmembrane helix</keyword>
<dbReference type="OrthoDB" id="7337792at2"/>
<keyword evidence="6 9" id="KW-0812">Transmembrane</keyword>
<evidence type="ECO:0000256" key="5">
    <source>
        <dbReference type="ARBA" id="ARBA00022597"/>
    </source>
</evidence>
<dbReference type="Proteomes" id="UP000052022">
    <property type="component" value="Unassembled WGS sequence"/>
</dbReference>
<keyword evidence="5" id="KW-0762">Sugar transport</keyword>
<keyword evidence="8 9" id="KW-0472">Membrane</keyword>
<comment type="similarity">
    <text evidence="2">Belongs to the major facilitator superfamily. Set transporter family.</text>
</comment>
<evidence type="ECO:0000256" key="4">
    <source>
        <dbReference type="ARBA" id="ARBA00022475"/>
    </source>
</evidence>
<dbReference type="PANTHER" id="PTHR23535:SF2">
    <property type="entry name" value="SUGAR EFFLUX TRANSPORTER A-RELATED"/>
    <property type="match status" value="1"/>
</dbReference>
<comment type="subcellular location">
    <subcellularLocation>
        <location evidence="1">Cell membrane</location>
        <topology evidence="1">Multi-pass membrane protein</topology>
    </subcellularLocation>
</comment>
<evidence type="ECO:0000256" key="8">
    <source>
        <dbReference type="ARBA" id="ARBA00023136"/>
    </source>
</evidence>
<evidence type="ECO:0000256" key="2">
    <source>
        <dbReference type="ARBA" id="ARBA00006523"/>
    </source>
</evidence>
<evidence type="ECO:0000256" key="6">
    <source>
        <dbReference type="ARBA" id="ARBA00022692"/>
    </source>
</evidence>
<sequence length="383" mass="41019">MPFNRFSFLLLLFCGTLCSAMIVPFMAFFLVEGLGYAPWIISVYSLLAVGLTLLVNRQFATRIDAGAVAFPLVGCAIVGFLCAVACLWLSPALWTALSVGVVGFGLGSSATSTMFSLGGILAERLDIARSRFNAHMRATTSTAWMVGPAVTFLIADQISLQAVFLVALLIATLWAALWWMTLPRDIAAVPKSTAPRDQGGAALNHDLWRAAAFVFCLSFAHSITFSALPLFYVQEVGLPGYAPGLAFSMKTFVEVIAIFSTPWIIARFGIRRALLATTLLAVITIQILAQVQNFPQMLFGAALEGLYYGFYASLGISYVQSFSEDRPARATALYWNAIMVSGVLAGPVVGSVAQAFDFQAVVRIASVAALVALAVLGVGRKPR</sequence>
<feature type="transmembrane region" description="Helical" evidence="9">
    <location>
        <begin position="96"/>
        <end position="122"/>
    </location>
</feature>
<feature type="transmembrane region" description="Helical" evidence="9">
    <location>
        <begin position="67"/>
        <end position="90"/>
    </location>
</feature>
<evidence type="ECO:0000259" key="10">
    <source>
        <dbReference type="PROSITE" id="PS50850"/>
    </source>
</evidence>
<dbReference type="STRING" id="928856.SAMN04488049_102255"/>
<dbReference type="PROSITE" id="PS50850">
    <property type="entry name" value="MFS"/>
    <property type="match status" value="1"/>
</dbReference>
<organism evidence="11 12">
    <name type="scientific">Tritonibacter multivorans</name>
    <dbReference type="NCBI Taxonomy" id="928856"/>
    <lineage>
        <taxon>Bacteria</taxon>
        <taxon>Pseudomonadati</taxon>
        <taxon>Pseudomonadota</taxon>
        <taxon>Alphaproteobacteria</taxon>
        <taxon>Rhodobacterales</taxon>
        <taxon>Paracoccaceae</taxon>
        <taxon>Tritonibacter</taxon>
    </lineage>
</organism>
<evidence type="ECO:0000313" key="11">
    <source>
        <dbReference type="EMBL" id="CUH81427.1"/>
    </source>
</evidence>
<feature type="domain" description="Major facilitator superfamily (MFS) profile" evidence="10">
    <location>
        <begin position="206"/>
        <end position="383"/>
    </location>
</feature>
<keyword evidence="4" id="KW-1003">Cell membrane</keyword>
<reference evidence="11 12" key="1">
    <citation type="submission" date="2015-09" db="EMBL/GenBank/DDBJ databases">
        <authorList>
            <consortium name="Swine Surveillance"/>
        </authorList>
    </citation>
    <scope>NUCLEOTIDE SEQUENCE [LARGE SCALE GENOMIC DNA]</scope>
    <source>
        <strain evidence="11 12">CECT 7557</strain>
    </source>
</reference>